<accession>A0A1Q5T073</accession>
<dbReference type="GO" id="GO:0031177">
    <property type="term" value="F:phosphopantetheine binding"/>
    <property type="evidence" value="ECO:0007669"/>
    <property type="project" value="TreeGrafter"/>
</dbReference>
<dbReference type="Gene3D" id="3.40.50.12780">
    <property type="entry name" value="N-terminal domain of ligase-like"/>
    <property type="match status" value="1"/>
</dbReference>
<dbReference type="STRING" id="1316194.A0A1Q5T073"/>
<dbReference type="Gene3D" id="3.30.300.30">
    <property type="match status" value="1"/>
</dbReference>
<dbReference type="InterPro" id="IPR023213">
    <property type="entry name" value="CAT-like_dom_sf"/>
</dbReference>
<proteinExistence type="inferred from homology"/>
<dbReference type="InterPro" id="IPR000873">
    <property type="entry name" value="AMP-dep_synth/lig_dom"/>
</dbReference>
<dbReference type="Pfam" id="PF00550">
    <property type="entry name" value="PP-binding"/>
    <property type="match status" value="1"/>
</dbReference>
<dbReference type="Pfam" id="PF00501">
    <property type="entry name" value="AMP-binding"/>
    <property type="match status" value="1"/>
</dbReference>
<evidence type="ECO:0000259" key="5">
    <source>
        <dbReference type="PROSITE" id="PS50075"/>
    </source>
</evidence>
<feature type="domain" description="Carrier" evidence="5">
    <location>
        <begin position="813"/>
        <end position="889"/>
    </location>
</feature>
<dbReference type="FunFam" id="1.10.1200.10:FF:000005">
    <property type="entry name" value="Nonribosomal peptide synthetase 1"/>
    <property type="match status" value="1"/>
</dbReference>
<evidence type="ECO:0000313" key="6">
    <source>
        <dbReference type="EMBL" id="OKO93669.1"/>
    </source>
</evidence>
<name>A0A1Q5T073_9EURO</name>
<reference evidence="6 7" key="1">
    <citation type="submission" date="2016-10" db="EMBL/GenBank/DDBJ databases">
        <title>Genome sequence of the ascomycete fungus Penicillium subrubescens.</title>
        <authorList>
            <person name="De Vries R.P."/>
            <person name="Peng M."/>
            <person name="Dilokpimol A."/>
            <person name="Hilden K."/>
            <person name="Makela M.R."/>
            <person name="Grigoriev I."/>
            <person name="Riley R."/>
            <person name="Granchi Z."/>
        </authorList>
    </citation>
    <scope>NUCLEOTIDE SEQUENCE [LARGE SCALE GENOMIC DNA]</scope>
    <source>
        <strain evidence="6 7">CBS 132785</strain>
    </source>
</reference>
<comment type="similarity">
    <text evidence="4">Belongs to the NRP synthetase family.</text>
</comment>
<dbReference type="InterPro" id="IPR045851">
    <property type="entry name" value="AMP-bd_C_sf"/>
</dbReference>
<dbReference type="SUPFAM" id="SSF56801">
    <property type="entry name" value="Acetyl-CoA synthetase-like"/>
    <property type="match status" value="1"/>
</dbReference>
<evidence type="ECO:0000313" key="7">
    <source>
        <dbReference type="Proteomes" id="UP000186955"/>
    </source>
</evidence>
<evidence type="ECO:0000256" key="4">
    <source>
        <dbReference type="ARBA" id="ARBA00029454"/>
    </source>
</evidence>
<dbReference type="GO" id="GO:0005737">
    <property type="term" value="C:cytoplasm"/>
    <property type="evidence" value="ECO:0007669"/>
    <property type="project" value="TreeGrafter"/>
</dbReference>
<dbReference type="PROSITE" id="PS00012">
    <property type="entry name" value="PHOSPHOPANTETHEINE"/>
    <property type="match status" value="1"/>
</dbReference>
<dbReference type="InterPro" id="IPR042099">
    <property type="entry name" value="ANL_N_sf"/>
</dbReference>
<gene>
    <name evidence="6" type="ORF">PENSUB_11948</name>
</gene>
<dbReference type="CDD" id="cd05918">
    <property type="entry name" value="A_NRPS_SidN3_like"/>
    <property type="match status" value="1"/>
</dbReference>
<dbReference type="InterPro" id="IPR036736">
    <property type="entry name" value="ACP-like_sf"/>
</dbReference>
<dbReference type="SUPFAM" id="SSF52777">
    <property type="entry name" value="CoA-dependent acyltransferases"/>
    <property type="match status" value="2"/>
</dbReference>
<keyword evidence="7" id="KW-1185">Reference proteome</keyword>
<keyword evidence="1" id="KW-0596">Phosphopantetheine</keyword>
<keyword evidence="3" id="KW-0436">Ligase</keyword>
<dbReference type="NCBIfam" id="TIGR01733">
    <property type="entry name" value="AA-adenyl-dom"/>
    <property type="match status" value="1"/>
</dbReference>
<dbReference type="Pfam" id="PF00668">
    <property type="entry name" value="Condensation"/>
    <property type="match status" value="1"/>
</dbReference>
<dbReference type="Proteomes" id="UP000186955">
    <property type="component" value="Unassembled WGS sequence"/>
</dbReference>
<dbReference type="InterPro" id="IPR006162">
    <property type="entry name" value="Ppantetheine_attach_site"/>
</dbReference>
<sequence length="1337" mass="148261">MSLFRFYTHTNLFIVSSMHDMSLTQMYNPMARASADPSKCQDESYHGPEASTISLVPSSIRSTKINWSEGADSTKRRGLACLAWTMIEAQYQANYTVKFDAIVSSDSENEWNYAWSSCETALDGKSTVRATLASFQQRIIRSRHDGGRYRHHESASPSGQTLLIIYDHINASNENMIEEVLHIPLAGFVSKYTMTVCCGLTDSSCWIGVARQDKPVITGGQAHRMTRQFSYILNQICERPHAQISDLLAPNPEDIAEIMSWNREAPKAVESCAHTIIQRWATERPNAIAVSSSEGELTYSGFVNLAVRLANHLVDQGIKQGTFVPLCFSKSIWTTVAMLGVAMAGGAFVLLEPSYPPSRLASICDHLEAPLIICSRDNEELSNKLVSVILVIDDAHTNFLRNQRAHSRELPQVQPSSALYTAFTSGSSGIPKGVVIEHRSFCSSALAHIPSFRLGPSSRVIQSHSYAFDASILEILSTLVAGGCVCVLSESERMNNYVEAARMQEPTHAYLTPSFARSIPRHSLNKIGLQVVIFIGERVDPSDQACIDDRIQVMNGYGPAECSLIASVQVDSRQALSASNIGHPTEATFWAINPHDPQVLAPVGGVGELLIEGSLVGREYLKDTVRTRAAFIDPPCWLLGARTGPPCRVYRTGDLVRWQADGSWSYVGRMDSQVKIRGQRVELGDIESHARLCFKDAIDLVADVISFPVRPNVSRSSIAVFILQPAANGQRLDDTPFAQPTDSFIAASQLAKGKLRKSLPRHMVPSLFVSLFEMPRTTSGKTDRRALREHLERQISGGGMQPYTQVPEAENSLPLTDIQKALQEIWAQVLNLPLTSIGIQDSFFDLGGDSLNAMQVAAAARSSGIQLMANDIFTNPVLLALSSVSSPEMHTAVDMTPFSLLDLPDASHYIMGLRERSMLPGQGKVTDILPATPFQQEMIDTCCLNRFFFSYRGTIAVDRLRAACEAIWARHCILRTIFVPYKKSLAQVIMSGLDVPFRHSLVDADPPQFEQSLTDIPRSTLIGQTQTQFVLLSHPQMQQHTFIISLCHAQCDAISSSQLVQDIARAYRGDNLTGLVDFRDYIYWQNRYQIDQAHAFWQEYLNGSSITRVPDLSHLPNHNHERRPISLTRPPDQDVLKTPTIPNGITLATLVKAAWAFTLSEFAHECDIVFGQFVSGRNAPLPNIDGIVGPCAKELPLRVTIQDGWTVQEFLAHVHTQHIRTLQFDYLDLTDIIDHCTPWRVGTRPSSRILHLSEDLTFDLPLEGAISQSSWTDEVFKGTSDVWVHSHPQGDSLKLFLSTAHEGVLQVGAPLLARLCDLVEILPQELEKPLSVLRQRY</sequence>
<organism evidence="6 7">
    <name type="scientific">Penicillium subrubescens</name>
    <dbReference type="NCBI Taxonomy" id="1316194"/>
    <lineage>
        <taxon>Eukaryota</taxon>
        <taxon>Fungi</taxon>
        <taxon>Dikarya</taxon>
        <taxon>Ascomycota</taxon>
        <taxon>Pezizomycotina</taxon>
        <taxon>Eurotiomycetes</taxon>
        <taxon>Eurotiomycetidae</taxon>
        <taxon>Eurotiales</taxon>
        <taxon>Aspergillaceae</taxon>
        <taxon>Penicillium</taxon>
    </lineage>
</organism>
<dbReference type="PANTHER" id="PTHR45527">
    <property type="entry name" value="NONRIBOSOMAL PEPTIDE SYNTHETASE"/>
    <property type="match status" value="1"/>
</dbReference>
<evidence type="ECO:0000256" key="1">
    <source>
        <dbReference type="ARBA" id="ARBA00022450"/>
    </source>
</evidence>
<dbReference type="GO" id="GO:0043041">
    <property type="term" value="P:amino acid activation for nonribosomal peptide biosynthetic process"/>
    <property type="evidence" value="ECO:0007669"/>
    <property type="project" value="TreeGrafter"/>
</dbReference>
<evidence type="ECO:0000256" key="2">
    <source>
        <dbReference type="ARBA" id="ARBA00022553"/>
    </source>
</evidence>
<dbReference type="InterPro" id="IPR010071">
    <property type="entry name" value="AA_adenyl_dom"/>
</dbReference>
<dbReference type="PROSITE" id="PS50075">
    <property type="entry name" value="CARRIER"/>
    <property type="match status" value="1"/>
</dbReference>
<protein>
    <submittedName>
        <fullName evidence="6">Nonribosomal peptide synthetase 12</fullName>
    </submittedName>
</protein>
<comment type="caution">
    <text evidence="6">The sequence shown here is derived from an EMBL/GenBank/DDBJ whole genome shotgun (WGS) entry which is preliminary data.</text>
</comment>
<dbReference type="PANTHER" id="PTHR45527:SF3">
    <property type="entry name" value="SIDEROPHORE SYNTHETASE (EUROFUNG)"/>
    <property type="match status" value="1"/>
</dbReference>
<dbReference type="SUPFAM" id="SSF47336">
    <property type="entry name" value="ACP-like"/>
    <property type="match status" value="1"/>
</dbReference>
<dbReference type="Gene3D" id="3.30.559.30">
    <property type="entry name" value="Nonribosomal peptide synthetase, condensation domain"/>
    <property type="match status" value="1"/>
</dbReference>
<dbReference type="EMBL" id="MNBE01000723">
    <property type="protein sequence ID" value="OKO93669.1"/>
    <property type="molecule type" value="Genomic_DNA"/>
</dbReference>
<evidence type="ECO:0000256" key="3">
    <source>
        <dbReference type="ARBA" id="ARBA00022598"/>
    </source>
</evidence>
<dbReference type="Gene3D" id="1.10.1200.10">
    <property type="entry name" value="ACP-like"/>
    <property type="match status" value="1"/>
</dbReference>
<keyword evidence="2" id="KW-0597">Phosphoprotein</keyword>
<dbReference type="InterPro" id="IPR001242">
    <property type="entry name" value="Condensation_dom"/>
</dbReference>
<dbReference type="InterPro" id="IPR009081">
    <property type="entry name" value="PP-bd_ACP"/>
</dbReference>
<dbReference type="GO" id="GO:0016874">
    <property type="term" value="F:ligase activity"/>
    <property type="evidence" value="ECO:0007669"/>
    <property type="project" value="UniProtKB-KW"/>
</dbReference>
<dbReference type="GO" id="GO:0044550">
    <property type="term" value="P:secondary metabolite biosynthetic process"/>
    <property type="evidence" value="ECO:0007669"/>
    <property type="project" value="TreeGrafter"/>
</dbReference>
<dbReference type="Gene3D" id="3.30.559.10">
    <property type="entry name" value="Chloramphenicol acetyltransferase-like domain"/>
    <property type="match status" value="1"/>
</dbReference>